<dbReference type="Gene3D" id="1.25.40.10">
    <property type="entry name" value="Tetratricopeptide repeat domain"/>
    <property type="match status" value="1"/>
</dbReference>
<evidence type="ECO:0000259" key="2">
    <source>
        <dbReference type="Pfam" id="PF00535"/>
    </source>
</evidence>
<reference evidence="3 4" key="1">
    <citation type="journal article" date="2013" name="PLoS ONE">
        <title>Identification and characterization of three novel lipases belonging to families II and V from Anaerovibrio lipolyticus 5ST.</title>
        <authorList>
            <person name="Prive F."/>
            <person name="Kaderbhai N.N."/>
            <person name="Girdwood S."/>
            <person name="Worgan H.J."/>
            <person name="Pinloche E."/>
            <person name="Scollan N.D."/>
            <person name="Huws S.A."/>
            <person name="Newbold C.J."/>
        </authorList>
    </citation>
    <scope>NUCLEOTIDE SEQUENCE [LARGE SCALE GENOMIC DNA]</scope>
    <source>
        <strain evidence="3 4">5S</strain>
    </source>
</reference>
<evidence type="ECO:0000313" key="4">
    <source>
        <dbReference type="Proteomes" id="UP000030993"/>
    </source>
</evidence>
<dbReference type="Proteomes" id="UP000030993">
    <property type="component" value="Unassembled WGS sequence"/>
</dbReference>
<comment type="caution">
    <text evidence="3">The sequence shown here is derived from an EMBL/GenBank/DDBJ whole genome shotgun (WGS) entry which is preliminary data.</text>
</comment>
<evidence type="ECO:0000256" key="1">
    <source>
        <dbReference type="PROSITE-ProRule" id="PRU00339"/>
    </source>
</evidence>
<feature type="repeat" description="TPR" evidence="1">
    <location>
        <begin position="671"/>
        <end position="704"/>
    </location>
</feature>
<sequence length="948" mass="109117">MKISAVYIAKNESRNIARSLESIKETVDELILVDTGSTDDTVNIFQYYGGQVFYQEWQDDFSAPRNIALSKATGDWIIILDADESFSETTRNNIRAVLESSEHSVKGLLINMINYDKDTGDVLDEFYALRIVRNIKGLNYKGRVHEMIYIGEEHFYDTQRVAKEFLSIDHTGYSASISTEKNQRNLRLMKAAIAAGEPEERYYTSLYETYSALGDMEKSLYYARLDIARGRQSVTYASRSYRGLMHYYSKLDTLEKKLQRCKLTTQAIKDFPELPDFHAEHSESLYQLKRYGEAKREIDLALSLYKNYDGLEPCLLTPEMMSVMKKRQQEMTAMVEKNQDIKISACVIVKNEEKNILSWLENVSKFADEIIINDTGSEDATKDIITHFSEEHPDLSMVLLESQWQNDFALAKNQCLEEAKGDWVVFTDADELFAEPEFVRSYLYYLWDDKDLQALFVPMANIEESDGSVINFFNALRMFRRLEGIHYVGRIHENLVLDEGDVGDLVTKVADKSLLINHTGYSRVISPKKARRNLQLMSLDIEEGQDIRKIYRYMAECYYMLKDYQRALDNALLATQSPYQPIGQQGDMYWLALNAMEKLHYSYEDRLVLADTGINLFPDLPDFYARRGMIMAERKAYNDAISLFRQALERFEAYNKLDAPSESSNMVSILHELYADLGHCLAAIEEISLAEAMFKTALTINPWTEAALCGWGDIYGGRINENFLRSIEVIYQNVAGYKPLLATIFRANGFIELAEYFDGENTDDFIRIKSYSGLYNFSMKEIATVLPFLYVCLLEHYYEDYVQMLPDGLGNIVKYIHGLADEQDVKCHYNSYKTFMREVITQASAQTAGKYIDMLPIVSNEGTELEKNIIEVAGILGQCNRVEQAMELYKLIPAESEYANDDFWQKVGICFYKLGRYLEAQEALERGTKNAQTDTYIVWCREAIKNGN</sequence>
<keyword evidence="1" id="KW-0802">TPR repeat</keyword>
<organism evidence="3 4">
    <name type="scientific">Anaerovibrio lipolyticus</name>
    <dbReference type="NCBI Taxonomy" id="82374"/>
    <lineage>
        <taxon>Bacteria</taxon>
        <taxon>Bacillati</taxon>
        <taxon>Bacillota</taxon>
        <taxon>Negativicutes</taxon>
        <taxon>Selenomonadales</taxon>
        <taxon>Selenomonadaceae</taxon>
        <taxon>Anaerovibrio</taxon>
    </lineage>
</organism>
<feature type="domain" description="Glycosyltransferase 2-like" evidence="2">
    <location>
        <begin position="4"/>
        <end position="90"/>
    </location>
</feature>
<dbReference type="InterPro" id="IPR001173">
    <property type="entry name" value="Glyco_trans_2-like"/>
</dbReference>
<dbReference type="RefSeq" id="WP_039209503.1">
    <property type="nucleotide sequence ID" value="NZ_JSCE01000177.1"/>
</dbReference>
<dbReference type="STRING" id="82374.NZ47_09055"/>
<dbReference type="InterPro" id="IPR011990">
    <property type="entry name" value="TPR-like_helical_dom_sf"/>
</dbReference>
<evidence type="ECO:0000313" key="3">
    <source>
        <dbReference type="EMBL" id="KHM51709.1"/>
    </source>
</evidence>
<dbReference type="CDD" id="cd02511">
    <property type="entry name" value="Beta4Glucosyltransferase"/>
    <property type="match status" value="1"/>
</dbReference>
<proteinExistence type="predicted"/>
<feature type="domain" description="Glycosyltransferase 2-like" evidence="2">
    <location>
        <begin position="344"/>
        <end position="441"/>
    </location>
</feature>
<dbReference type="Gene3D" id="3.90.550.10">
    <property type="entry name" value="Spore Coat Polysaccharide Biosynthesis Protein SpsA, Chain A"/>
    <property type="match status" value="2"/>
</dbReference>
<protein>
    <recommendedName>
        <fullName evidence="2">Glycosyltransferase 2-like domain-containing protein</fullName>
    </recommendedName>
</protein>
<dbReference type="SUPFAM" id="SSF53448">
    <property type="entry name" value="Nucleotide-diphospho-sugar transferases"/>
    <property type="match status" value="2"/>
</dbReference>
<dbReference type="InterPro" id="IPR019734">
    <property type="entry name" value="TPR_rpt"/>
</dbReference>
<dbReference type="PANTHER" id="PTHR43630:SF2">
    <property type="entry name" value="GLYCOSYLTRANSFERASE"/>
    <property type="match status" value="1"/>
</dbReference>
<dbReference type="SUPFAM" id="SSF48452">
    <property type="entry name" value="TPR-like"/>
    <property type="match status" value="3"/>
</dbReference>
<dbReference type="PROSITE" id="PS50005">
    <property type="entry name" value="TPR"/>
    <property type="match status" value="1"/>
</dbReference>
<name>A0A0B2JVS4_9FIRM</name>
<gene>
    <name evidence="3" type="ORF">NZ47_09055</name>
</gene>
<dbReference type="EMBL" id="JSCE01000177">
    <property type="protein sequence ID" value="KHM51709.1"/>
    <property type="molecule type" value="Genomic_DNA"/>
</dbReference>
<dbReference type="PANTHER" id="PTHR43630">
    <property type="entry name" value="POLY-BETA-1,6-N-ACETYL-D-GLUCOSAMINE SYNTHASE"/>
    <property type="match status" value="1"/>
</dbReference>
<keyword evidence="4" id="KW-1185">Reference proteome</keyword>
<dbReference type="AlphaFoldDB" id="A0A0B2JVS4"/>
<dbReference type="InterPro" id="IPR029044">
    <property type="entry name" value="Nucleotide-diphossugar_trans"/>
</dbReference>
<dbReference type="Pfam" id="PF00535">
    <property type="entry name" value="Glycos_transf_2"/>
    <property type="match status" value="2"/>
</dbReference>
<accession>A0A0B2JVS4</accession>
<dbReference type="SMART" id="SM00028">
    <property type="entry name" value="TPR"/>
    <property type="match status" value="4"/>
</dbReference>